<dbReference type="Pfam" id="PF09836">
    <property type="entry name" value="DUF2063"/>
    <property type="match status" value="1"/>
</dbReference>
<comment type="caution">
    <text evidence="2">The sequence shown here is derived from an EMBL/GenBank/DDBJ whole genome shotgun (WGS) entry which is preliminary data.</text>
</comment>
<protein>
    <submittedName>
        <fullName evidence="2">DNA-binding domain-containing protein</fullName>
    </submittedName>
</protein>
<dbReference type="GO" id="GO:0003677">
    <property type="term" value="F:DNA binding"/>
    <property type="evidence" value="ECO:0007669"/>
    <property type="project" value="UniProtKB-KW"/>
</dbReference>
<name>A0ABW2QJL7_9BURK</name>
<dbReference type="InterPro" id="IPR018640">
    <property type="entry name" value="DUF2063"/>
</dbReference>
<gene>
    <name evidence="2" type="ORF">ACFQPB_02060</name>
</gene>
<evidence type="ECO:0000259" key="1">
    <source>
        <dbReference type="Pfam" id="PF09836"/>
    </source>
</evidence>
<dbReference type="Proteomes" id="UP001596501">
    <property type="component" value="Unassembled WGS sequence"/>
</dbReference>
<proteinExistence type="predicted"/>
<evidence type="ECO:0000313" key="3">
    <source>
        <dbReference type="Proteomes" id="UP001596501"/>
    </source>
</evidence>
<keyword evidence="2" id="KW-0238">DNA-binding</keyword>
<dbReference type="RefSeq" id="WP_382219392.1">
    <property type="nucleotide sequence ID" value="NZ_JBHTCA010000001.1"/>
</dbReference>
<keyword evidence="3" id="KW-1185">Reference proteome</keyword>
<accession>A0ABW2QJL7</accession>
<dbReference type="EMBL" id="JBHTCA010000001">
    <property type="protein sequence ID" value="MFC7407640.1"/>
    <property type="molecule type" value="Genomic_DNA"/>
</dbReference>
<sequence length="256" mass="27812">MTADANLALMPAFWQALLAPHDAPRAEWLNQPGFAVYRNTCTKGCVDALAAQFPSVLRLVGNDWFRAAATEHVRAQPPQDGRLLRYGAGFPPFLQTFAPAAGLPYLAGVAQLDWLWTQAHVAADAAPLPPHAMATWDANTLHTTTLRLHPATRWHWHDELPLFSLWRAAREQHDDPNPAAWVGEGALLTRPHDQVLWAPLSAGGCALLDACAAGHTIADAVHTALTREPEMDLAATLALLLTQGAFTHTEVTEDPT</sequence>
<organism evidence="2 3">
    <name type="scientific">Hydrogenophaga atypica</name>
    <dbReference type="NCBI Taxonomy" id="249409"/>
    <lineage>
        <taxon>Bacteria</taxon>
        <taxon>Pseudomonadati</taxon>
        <taxon>Pseudomonadota</taxon>
        <taxon>Betaproteobacteria</taxon>
        <taxon>Burkholderiales</taxon>
        <taxon>Comamonadaceae</taxon>
        <taxon>Hydrogenophaga</taxon>
    </lineage>
</organism>
<feature type="domain" description="Putative DNA-binding" evidence="1">
    <location>
        <begin position="12"/>
        <end position="94"/>
    </location>
</feature>
<reference evidence="3" key="1">
    <citation type="journal article" date="2019" name="Int. J. Syst. Evol. Microbiol.">
        <title>The Global Catalogue of Microorganisms (GCM) 10K type strain sequencing project: providing services to taxonomists for standard genome sequencing and annotation.</title>
        <authorList>
            <consortium name="The Broad Institute Genomics Platform"/>
            <consortium name="The Broad Institute Genome Sequencing Center for Infectious Disease"/>
            <person name="Wu L."/>
            <person name="Ma J."/>
        </authorList>
    </citation>
    <scope>NUCLEOTIDE SEQUENCE [LARGE SCALE GENOMIC DNA]</scope>
    <source>
        <strain evidence="3">CGMCC 1.12371</strain>
    </source>
</reference>
<evidence type="ECO:0000313" key="2">
    <source>
        <dbReference type="EMBL" id="MFC7407640.1"/>
    </source>
</evidence>